<evidence type="ECO:0000313" key="7">
    <source>
        <dbReference type="EMBL" id="SDJ88906.1"/>
    </source>
</evidence>
<dbReference type="AlphaFoldDB" id="A0A1G8XEQ8"/>
<feature type="binding site" evidence="6">
    <location>
        <position position="103"/>
    </location>
    <ligand>
        <name>Mg(2+)</name>
        <dbReference type="ChEBI" id="CHEBI:18420"/>
        <label>1</label>
    </ligand>
</feature>
<evidence type="ECO:0000313" key="8">
    <source>
        <dbReference type="Proteomes" id="UP000199305"/>
    </source>
</evidence>
<dbReference type="GO" id="GO:0005737">
    <property type="term" value="C:cytoplasm"/>
    <property type="evidence" value="ECO:0007669"/>
    <property type="project" value="UniProtKB-SubCell"/>
</dbReference>
<sequence length="178" mass="19967">MSFDKVSAGKDLPNDINVIIEIPANHDPIKYEVDKDADAVFVDRFVATPMFYPANYGYVPQTLSEDGDPLDVLVVAPYPVMVGSVIRSRVIGVLKMTDESGVDAKLLAVPHTKLTKLYDHVQEIGDLPELLLKQIEHYFENYKALEPGKWVKVEGWDNADAARAEVMSSRERYLKEEG</sequence>
<name>A0A1G8XEQ8_9GAMM</name>
<dbReference type="STRING" id="658219.SAMN05216212_1064"/>
<dbReference type="OrthoDB" id="5187599at2"/>
<evidence type="ECO:0000256" key="3">
    <source>
        <dbReference type="ARBA" id="ARBA00022723"/>
    </source>
</evidence>
<dbReference type="Pfam" id="PF00719">
    <property type="entry name" value="Pyrophosphatase"/>
    <property type="match status" value="1"/>
</dbReference>
<dbReference type="PANTHER" id="PTHR10286">
    <property type="entry name" value="INORGANIC PYROPHOSPHATASE"/>
    <property type="match status" value="1"/>
</dbReference>
<gene>
    <name evidence="6" type="primary">ppa</name>
    <name evidence="7" type="ORF">SAMN05216212_1064</name>
</gene>
<comment type="cofactor">
    <cofactor evidence="1 6">
        <name>Mg(2+)</name>
        <dbReference type="ChEBI" id="CHEBI:18420"/>
    </cofactor>
</comment>
<dbReference type="InterPro" id="IPR008162">
    <property type="entry name" value="Pyrophosphatase"/>
</dbReference>
<dbReference type="Proteomes" id="UP000199305">
    <property type="component" value="Unassembled WGS sequence"/>
</dbReference>
<dbReference type="FunFam" id="3.90.80.10:FF:000001">
    <property type="entry name" value="Inorganic pyrophosphatase"/>
    <property type="match status" value="1"/>
</dbReference>
<dbReference type="GO" id="GO:0006796">
    <property type="term" value="P:phosphate-containing compound metabolic process"/>
    <property type="evidence" value="ECO:0007669"/>
    <property type="project" value="InterPro"/>
</dbReference>
<feature type="binding site" evidence="6">
    <location>
        <position position="30"/>
    </location>
    <ligand>
        <name>substrate</name>
    </ligand>
</feature>
<comment type="catalytic activity">
    <reaction evidence="6">
        <text>diphosphate + H2O = 2 phosphate + H(+)</text>
        <dbReference type="Rhea" id="RHEA:24576"/>
        <dbReference type="ChEBI" id="CHEBI:15377"/>
        <dbReference type="ChEBI" id="CHEBI:15378"/>
        <dbReference type="ChEBI" id="CHEBI:33019"/>
        <dbReference type="ChEBI" id="CHEBI:43474"/>
        <dbReference type="EC" id="3.6.1.1"/>
    </reaction>
</comment>
<keyword evidence="4 6" id="KW-0378">Hydrolase</keyword>
<dbReference type="NCBIfam" id="NF002317">
    <property type="entry name" value="PRK01250.1"/>
    <property type="match status" value="1"/>
</dbReference>
<dbReference type="SUPFAM" id="SSF50324">
    <property type="entry name" value="Inorganic pyrophosphatase"/>
    <property type="match status" value="1"/>
</dbReference>
<feature type="binding site" evidence="6">
    <location>
        <position position="44"/>
    </location>
    <ligand>
        <name>substrate</name>
    </ligand>
</feature>
<proteinExistence type="inferred from homology"/>
<feature type="binding site" evidence="6">
    <location>
        <position position="142"/>
    </location>
    <ligand>
        <name>substrate</name>
    </ligand>
</feature>
<keyword evidence="8" id="KW-1185">Reference proteome</keyword>
<feature type="binding site" evidence="6">
    <location>
        <position position="71"/>
    </location>
    <ligand>
        <name>Mg(2+)</name>
        <dbReference type="ChEBI" id="CHEBI:18420"/>
        <label>1</label>
    </ligand>
</feature>
<reference evidence="8" key="1">
    <citation type="submission" date="2016-10" db="EMBL/GenBank/DDBJ databases">
        <authorList>
            <person name="Varghese N."/>
            <person name="Submissions S."/>
        </authorList>
    </citation>
    <scope>NUCLEOTIDE SEQUENCE [LARGE SCALE GENOMIC DNA]</scope>
    <source>
        <strain evidence="8">CGMCC 1.10658</strain>
    </source>
</reference>
<evidence type="ECO:0000256" key="1">
    <source>
        <dbReference type="ARBA" id="ARBA00001946"/>
    </source>
</evidence>
<keyword evidence="2 6" id="KW-0963">Cytoplasm</keyword>
<dbReference type="PROSITE" id="PS00387">
    <property type="entry name" value="PPASE"/>
    <property type="match status" value="1"/>
</dbReference>
<dbReference type="EMBL" id="FNFH01000002">
    <property type="protein sequence ID" value="SDJ88906.1"/>
    <property type="molecule type" value="Genomic_DNA"/>
</dbReference>
<evidence type="ECO:0000256" key="5">
    <source>
        <dbReference type="ARBA" id="ARBA00022842"/>
    </source>
</evidence>
<evidence type="ECO:0000256" key="2">
    <source>
        <dbReference type="ARBA" id="ARBA00022490"/>
    </source>
</evidence>
<organism evidence="7 8">
    <name type="scientific">Microbulbifer yueqingensis</name>
    <dbReference type="NCBI Taxonomy" id="658219"/>
    <lineage>
        <taxon>Bacteria</taxon>
        <taxon>Pseudomonadati</taxon>
        <taxon>Pseudomonadota</taxon>
        <taxon>Gammaproteobacteria</taxon>
        <taxon>Cellvibrionales</taxon>
        <taxon>Microbulbiferaceae</taxon>
        <taxon>Microbulbifer</taxon>
    </lineage>
</organism>
<comment type="subunit">
    <text evidence="6">Homohexamer.</text>
</comment>
<feature type="binding site" evidence="6">
    <location>
        <position position="66"/>
    </location>
    <ligand>
        <name>Mg(2+)</name>
        <dbReference type="ChEBI" id="CHEBI:18420"/>
        <label>1</label>
    </ligand>
</feature>
<protein>
    <recommendedName>
        <fullName evidence="6">Inorganic pyrophosphatase</fullName>
        <ecNumber evidence="6">3.6.1.1</ecNumber>
    </recommendedName>
    <alternativeName>
        <fullName evidence="6">Pyrophosphate phospho-hydrolase</fullName>
        <shortName evidence="6">PPase</shortName>
    </alternativeName>
</protein>
<comment type="similarity">
    <text evidence="6">Belongs to the PPase family.</text>
</comment>
<keyword evidence="5 6" id="KW-0460">Magnesium</keyword>
<dbReference type="Gene3D" id="3.90.80.10">
    <property type="entry name" value="Inorganic pyrophosphatase"/>
    <property type="match status" value="1"/>
</dbReference>
<dbReference type="GO" id="GO:0000287">
    <property type="term" value="F:magnesium ion binding"/>
    <property type="evidence" value="ECO:0007669"/>
    <property type="project" value="UniProtKB-UniRule"/>
</dbReference>
<dbReference type="GO" id="GO:0004427">
    <property type="term" value="F:inorganic diphosphate phosphatase activity"/>
    <property type="evidence" value="ECO:0007669"/>
    <property type="project" value="UniProtKB-UniRule"/>
</dbReference>
<comment type="subcellular location">
    <subcellularLocation>
        <location evidence="6">Cytoplasm</location>
    </subcellularLocation>
</comment>
<keyword evidence="3 6" id="KW-0479">Metal-binding</keyword>
<accession>A0A1G8XEQ8</accession>
<dbReference type="CDD" id="cd00412">
    <property type="entry name" value="pyrophosphatase"/>
    <property type="match status" value="1"/>
</dbReference>
<feature type="binding site" evidence="6">
    <location>
        <position position="71"/>
    </location>
    <ligand>
        <name>Mg(2+)</name>
        <dbReference type="ChEBI" id="CHEBI:18420"/>
        <label>2</label>
    </ligand>
</feature>
<feature type="binding site" evidence="6">
    <location>
        <position position="56"/>
    </location>
    <ligand>
        <name>substrate</name>
    </ligand>
</feature>
<dbReference type="HAMAP" id="MF_00209">
    <property type="entry name" value="Inorganic_PPase"/>
    <property type="match status" value="1"/>
</dbReference>
<dbReference type="EC" id="3.6.1.1" evidence="6"/>
<evidence type="ECO:0000256" key="4">
    <source>
        <dbReference type="ARBA" id="ARBA00022801"/>
    </source>
</evidence>
<evidence type="ECO:0000256" key="6">
    <source>
        <dbReference type="HAMAP-Rule" id="MF_00209"/>
    </source>
</evidence>
<dbReference type="InterPro" id="IPR036649">
    <property type="entry name" value="Pyrophosphatase_sf"/>
</dbReference>
<dbReference type="RefSeq" id="WP_091509606.1">
    <property type="nucleotide sequence ID" value="NZ_FNFH01000002.1"/>
</dbReference>
<comment type="function">
    <text evidence="6">Catalyzes the hydrolysis of inorganic pyrophosphate (PPi) forming two phosphate ions.</text>
</comment>